<evidence type="ECO:0000313" key="2">
    <source>
        <dbReference type="EMBL" id="QSZ35524.1"/>
    </source>
</evidence>
<organism evidence="2 3">
    <name type="scientific">Monilinia vaccinii-corymbosi</name>
    <dbReference type="NCBI Taxonomy" id="61207"/>
    <lineage>
        <taxon>Eukaryota</taxon>
        <taxon>Fungi</taxon>
        <taxon>Dikarya</taxon>
        <taxon>Ascomycota</taxon>
        <taxon>Pezizomycotina</taxon>
        <taxon>Leotiomycetes</taxon>
        <taxon>Helotiales</taxon>
        <taxon>Sclerotiniaceae</taxon>
        <taxon>Monilinia</taxon>
    </lineage>
</organism>
<name>A0A8A3PKN5_9HELO</name>
<feature type="compositionally biased region" description="Low complexity" evidence="1">
    <location>
        <begin position="1"/>
        <end position="19"/>
    </location>
</feature>
<evidence type="ECO:0000313" key="3">
    <source>
        <dbReference type="Proteomes" id="UP000672032"/>
    </source>
</evidence>
<gene>
    <name evidence="2" type="ORF">DSL72_008394</name>
</gene>
<sequence>MDEAIASGGVVDGVIGSVDPLDDDDENTRGEDEFGELGNSTVVFRGRVPKIRKDGFICAVTTQRLRTFPNIRFLPLETTTSSTPSTTTKRLKKFLVKHIRRPC</sequence>
<dbReference type="AlphaFoldDB" id="A0A8A3PKN5"/>
<dbReference type="Proteomes" id="UP000672032">
    <property type="component" value="Chromosome 5"/>
</dbReference>
<feature type="region of interest" description="Disordered" evidence="1">
    <location>
        <begin position="1"/>
        <end position="34"/>
    </location>
</feature>
<keyword evidence="3" id="KW-1185">Reference proteome</keyword>
<protein>
    <submittedName>
        <fullName evidence="2">Uncharacterized protein</fullName>
    </submittedName>
</protein>
<reference evidence="2" key="1">
    <citation type="submission" date="2020-10" db="EMBL/GenBank/DDBJ databases">
        <title>Genome Sequence of Monilinia vaccinii-corymbosi Sheds Light on Mummy Berry Disease Infection of Blueberry and Mating Type.</title>
        <authorList>
            <person name="Yow A.G."/>
            <person name="Zhang Y."/>
            <person name="Bansal K."/>
            <person name="Eacker S.M."/>
            <person name="Sullivan S."/>
            <person name="Liachko I."/>
            <person name="Cubeta M.A."/>
            <person name="Rollins J.A."/>
            <person name="Ashrafi H."/>
        </authorList>
    </citation>
    <scope>NUCLEOTIDE SEQUENCE</scope>
    <source>
        <strain evidence="2">RL-1</strain>
    </source>
</reference>
<dbReference type="EMBL" id="CP063409">
    <property type="protein sequence ID" value="QSZ35524.1"/>
    <property type="molecule type" value="Genomic_DNA"/>
</dbReference>
<accession>A0A8A3PKN5</accession>
<evidence type="ECO:0000256" key="1">
    <source>
        <dbReference type="SAM" id="MobiDB-lite"/>
    </source>
</evidence>
<proteinExistence type="predicted"/>